<dbReference type="GO" id="GO:0016020">
    <property type="term" value="C:membrane"/>
    <property type="evidence" value="ECO:0007669"/>
    <property type="project" value="TreeGrafter"/>
</dbReference>
<protein>
    <submittedName>
        <fullName evidence="1">Molybdopterin-dependent oxidoreductase</fullName>
    </submittedName>
</protein>
<dbReference type="Gene3D" id="3.40.228.10">
    <property type="entry name" value="Dimethylsulfoxide Reductase, domain 2"/>
    <property type="match status" value="1"/>
</dbReference>
<evidence type="ECO:0000313" key="1">
    <source>
        <dbReference type="EMBL" id="NEE23693.1"/>
    </source>
</evidence>
<proteinExistence type="predicted"/>
<feature type="non-terminal residue" evidence="1">
    <location>
        <position position="1"/>
    </location>
</feature>
<feature type="non-terminal residue" evidence="1">
    <location>
        <position position="167"/>
    </location>
</feature>
<sequence length="167" mass="18379">MALLRGMAKAVLEQSASDPKALDVAFIDRHTTGFEEYRALCEATPWEELEHQSGLSRADILEAARVYGEADRSIISWCLGLTQHEHGVDTVREIVNLLLLRGNLGREGAGPSPVRGHSNVQGNRTCGIDHRPTDAFLDRLAEACGIDPPREHGLDTVRTIRAMREGE</sequence>
<dbReference type="EMBL" id="JAAGMN010010474">
    <property type="protein sequence ID" value="NEE23693.1"/>
    <property type="molecule type" value="Genomic_DNA"/>
</dbReference>
<comment type="caution">
    <text evidence="1">The sequence shown here is derived from an EMBL/GenBank/DDBJ whole genome shotgun (WGS) entry which is preliminary data.</text>
</comment>
<dbReference type="PANTHER" id="PTHR43105:SF4">
    <property type="entry name" value="PROTEIN YDEP"/>
    <property type="match status" value="1"/>
</dbReference>
<name>A0A6G3Y150_9ACTN</name>
<reference evidence="1" key="1">
    <citation type="submission" date="2020-01" db="EMBL/GenBank/DDBJ databases">
        <title>Insect and environment-associated Actinomycetes.</title>
        <authorList>
            <person name="Currrie C."/>
            <person name="Chevrette M."/>
            <person name="Carlson C."/>
            <person name="Stubbendieck R."/>
            <person name="Wendt-Pienkowski E."/>
        </authorList>
    </citation>
    <scope>NUCLEOTIDE SEQUENCE</scope>
    <source>
        <strain evidence="1">SID7499</strain>
    </source>
</reference>
<dbReference type="PANTHER" id="PTHR43105">
    <property type="entry name" value="RESPIRATORY NITRATE REDUCTASE"/>
    <property type="match status" value="1"/>
</dbReference>
<gene>
    <name evidence="1" type="ORF">G3M58_96730</name>
</gene>
<dbReference type="InterPro" id="IPR050123">
    <property type="entry name" value="Prok_molybdopt-oxidoreductase"/>
</dbReference>
<accession>A0A6G3Y150</accession>
<organism evidence="1">
    <name type="scientific">Streptomyces sp. SID7499</name>
    <dbReference type="NCBI Taxonomy" id="2706086"/>
    <lineage>
        <taxon>Bacteria</taxon>
        <taxon>Bacillati</taxon>
        <taxon>Actinomycetota</taxon>
        <taxon>Actinomycetes</taxon>
        <taxon>Kitasatosporales</taxon>
        <taxon>Streptomycetaceae</taxon>
        <taxon>Streptomyces</taxon>
    </lineage>
</organism>
<dbReference type="SUPFAM" id="SSF53706">
    <property type="entry name" value="Formate dehydrogenase/DMSO reductase, domains 1-3"/>
    <property type="match status" value="1"/>
</dbReference>
<dbReference type="AlphaFoldDB" id="A0A6G3Y150"/>